<reference evidence="2 3" key="1">
    <citation type="journal article" date="2018" name="Nat. Ecol. Evol.">
        <title>Shark genomes provide insights into elasmobranch evolution and the origin of vertebrates.</title>
        <authorList>
            <person name="Hara Y"/>
            <person name="Yamaguchi K"/>
            <person name="Onimaru K"/>
            <person name="Kadota M"/>
            <person name="Koyanagi M"/>
            <person name="Keeley SD"/>
            <person name="Tatsumi K"/>
            <person name="Tanaka K"/>
            <person name="Motone F"/>
            <person name="Kageyama Y"/>
            <person name="Nozu R"/>
            <person name="Adachi N"/>
            <person name="Nishimura O"/>
            <person name="Nakagawa R"/>
            <person name="Tanegashima C"/>
            <person name="Kiyatake I"/>
            <person name="Matsumoto R"/>
            <person name="Murakumo K"/>
            <person name="Nishida K"/>
            <person name="Terakita A"/>
            <person name="Kuratani S"/>
            <person name="Sato K"/>
            <person name="Hyodo S Kuraku.S."/>
        </authorList>
    </citation>
    <scope>NUCLEOTIDE SEQUENCE [LARGE SCALE GENOMIC DNA]</scope>
</reference>
<dbReference type="EMBL" id="BEZZ01190892">
    <property type="protein sequence ID" value="GCC46876.1"/>
    <property type="molecule type" value="Genomic_DNA"/>
</dbReference>
<feature type="compositionally biased region" description="Basic and acidic residues" evidence="1">
    <location>
        <begin position="17"/>
        <end position="30"/>
    </location>
</feature>
<organism evidence="2 3">
    <name type="scientific">Chiloscyllium punctatum</name>
    <name type="common">Brownbanded bambooshark</name>
    <name type="synonym">Hemiscyllium punctatum</name>
    <dbReference type="NCBI Taxonomy" id="137246"/>
    <lineage>
        <taxon>Eukaryota</taxon>
        <taxon>Metazoa</taxon>
        <taxon>Chordata</taxon>
        <taxon>Craniata</taxon>
        <taxon>Vertebrata</taxon>
        <taxon>Chondrichthyes</taxon>
        <taxon>Elasmobranchii</taxon>
        <taxon>Galeomorphii</taxon>
        <taxon>Galeoidea</taxon>
        <taxon>Orectolobiformes</taxon>
        <taxon>Hemiscylliidae</taxon>
        <taxon>Chiloscyllium</taxon>
    </lineage>
</organism>
<dbReference type="AlphaFoldDB" id="A0A401TW83"/>
<name>A0A401TW83_CHIPU</name>
<gene>
    <name evidence="2" type="ORF">chiPu_0030707</name>
</gene>
<evidence type="ECO:0000256" key="1">
    <source>
        <dbReference type="SAM" id="MobiDB-lite"/>
    </source>
</evidence>
<feature type="region of interest" description="Disordered" evidence="1">
    <location>
        <begin position="17"/>
        <end position="58"/>
    </location>
</feature>
<feature type="non-terminal residue" evidence="2">
    <location>
        <position position="1"/>
    </location>
</feature>
<accession>A0A401TW83</accession>
<evidence type="ECO:0000313" key="2">
    <source>
        <dbReference type="EMBL" id="GCC46876.1"/>
    </source>
</evidence>
<protein>
    <submittedName>
        <fullName evidence="2">Uncharacterized protein</fullName>
    </submittedName>
</protein>
<evidence type="ECO:0000313" key="3">
    <source>
        <dbReference type="Proteomes" id="UP000287033"/>
    </source>
</evidence>
<keyword evidence="3" id="KW-1185">Reference proteome</keyword>
<comment type="caution">
    <text evidence="2">The sequence shown here is derived from an EMBL/GenBank/DDBJ whole genome shotgun (WGS) entry which is preliminary data.</text>
</comment>
<proteinExistence type="predicted"/>
<sequence>RGQRRQDGDRVDVALVEHAEHDVDRDDRGQDQPGLSGQRAREFGGVAGIDADDAAGHPDPGLDRLHRLDRVAERFAGRQVEAERDRRKLGLMRDRERRRGADQGCHRRQRHLRAVGAGQIELVENRRVALVHRQRLEHDAVLVGLAVDRRDLALREGVVQRIRDTLETDAKLAGALAVDVERRAQAALLRLRRDVAEDRVAPHFGDKFPRPLRDLGGIGRGQRVLVLRTARLGRDLHV</sequence>
<feature type="non-terminal residue" evidence="2">
    <location>
        <position position="238"/>
    </location>
</feature>
<dbReference type="Proteomes" id="UP000287033">
    <property type="component" value="Unassembled WGS sequence"/>
</dbReference>